<dbReference type="RefSeq" id="XP_003009666.1">
    <property type="nucleotide sequence ID" value="XM_003009620.1"/>
</dbReference>
<dbReference type="PANTHER" id="PTHR34618:SF1">
    <property type="entry name" value="SECRETED PROTEIN"/>
    <property type="match status" value="1"/>
</dbReference>
<feature type="signal peptide" evidence="2">
    <location>
        <begin position="1"/>
        <end position="17"/>
    </location>
</feature>
<keyword evidence="4" id="KW-1185">Reference proteome</keyword>
<evidence type="ECO:0000313" key="3">
    <source>
        <dbReference type="EMBL" id="EEY15240.1"/>
    </source>
</evidence>
<dbReference type="Proteomes" id="UP000008698">
    <property type="component" value="Unassembled WGS sequence"/>
</dbReference>
<dbReference type="GeneID" id="9536278"/>
<reference evidence="4" key="1">
    <citation type="journal article" date="2011" name="PLoS Pathog.">
        <title>Comparative genomics yields insights into niche adaptation of plant vascular wilt pathogens.</title>
        <authorList>
            <person name="Klosterman S.J."/>
            <person name="Subbarao K.V."/>
            <person name="Kang S."/>
            <person name="Veronese P."/>
            <person name="Gold S.E."/>
            <person name="Thomma B.P.H.J."/>
            <person name="Chen Z."/>
            <person name="Henrissat B."/>
            <person name="Lee Y.-H."/>
            <person name="Park J."/>
            <person name="Garcia-Pedrajas M.D."/>
            <person name="Barbara D.J."/>
            <person name="Anchieta A."/>
            <person name="de Jonge R."/>
            <person name="Santhanam P."/>
            <person name="Maruthachalam K."/>
            <person name="Atallah Z."/>
            <person name="Amyotte S.G."/>
            <person name="Paz Z."/>
            <person name="Inderbitzin P."/>
            <person name="Hayes R.J."/>
            <person name="Heiman D.I."/>
            <person name="Young S."/>
            <person name="Zeng Q."/>
            <person name="Engels R."/>
            <person name="Galagan J."/>
            <person name="Cuomo C.A."/>
            <person name="Dobinson K.F."/>
            <person name="Ma L.-J."/>
        </authorList>
    </citation>
    <scope>NUCLEOTIDE SEQUENCE [LARGE SCALE GENOMIC DNA]</scope>
    <source>
        <strain evidence="4">VaMs.102 / ATCC MYA-4576 / FGSC 10136</strain>
    </source>
</reference>
<dbReference type="AlphaFoldDB" id="C9S7E4"/>
<dbReference type="Pfam" id="PF11327">
    <property type="entry name" value="Egh16-like"/>
    <property type="match status" value="1"/>
</dbReference>
<dbReference type="HOGENOM" id="CLU_1129807_0_0_1"/>
<dbReference type="EMBL" id="DS985214">
    <property type="protein sequence ID" value="EEY15240.1"/>
    <property type="molecule type" value="Genomic_DNA"/>
</dbReference>
<evidence type="ECO:0000313" key="4">
    <source>
        <dbReference type="Proteomes" id="UP000008698"/>
    </source>
</evidence>
<keyword evidence="2" id="KW-0732">Signal</keyword>
<feature type="compositionally biased region" description="Low complexity" evidence="1">
    <location>
        <begin position="114"/>
        <end position="125"/>
    </location>
</feature>
<dbReference type="eggNOG" id="ENOG502SM0P">
    <property type="taxonomic scope" value="Eukaryota"/>
</dbReference>
<protein>
    <submittedName>
        <fullName evidence="3">MAS1 protein</fullName>
    </submittedName>
</protein>
<dbReference type="KEGG" id="val:VDBG_01349"/>
<dbReference type="OMA" id="YRQASCI"/>
<name>C9S7E4_VERA1</name>
<dbReference type="InterPro" id="IPR021476">
    <property type="entry name" value="Egh16-like"/>
</dbReference>
<gene>
    <name evidence="3" type="ORF">VDBG_01349</name>
</gene>
<feature type="chain" id="PRO_5003001751" evidence="2">
    <location>
        <begin position="18"/>
        <end position="246"/>
    </location>
</feature>
<dbReference type="STRING" id="526221.C9S7E4"/>
<proteinExistence type="predicted"/>
<evidence type="ECO:0000256" key="1">
    <source>
        <dbReference type="SAM" id="MobiDB-lite"/>
    </source>
</evidence>
<feature type="region of interest" description="Disordered" evidence="1">
    <location>
        <begin position="94"/>
        <end position="126"/>
    </location>
</feature>
<feature type="compositionally biased region" description="Polar residues" evidence="1">
    <location>
        <begin position="97"/>
        <end position="113"/>
    </location>
</feature>
<organism evidence="4">
    <name type="scientific">Verticillium alfalfae (strain VaMs.102 / ATCC MYA-4576 / FGSC 10136)</name>
    <name type="common">Verticillium wilt of alfalfa</name>
    <name type="synonym">Verticillium albo-atrum</name>
    <dbReference type="NCBI Taxonomy" id="526221"/>
    <lineage>
        <taxon>Eukaryota</taxon>
        <taxon>Fungi</taxon>
        <taxon>Dikarya</taxon>
        <taxon>Ascomycota</taxon>
        <taxon>Pezizomycotina</taxon>
        <taxon>Sordariomycetes</taxon>
        <taxon>Hypocreomycetidae</taxon>
        <taxon>Glomerellales</taxon>
        <taxon>Plectosphaerellaceae</taxon>
        <taxon>Verticillium</taxon>
    </lineage>
</organism>
<dbReference type="OrthoDB" id="5310497at2759"/>
<evidence type="ECO:0000256" key="2">
    <source>
        <dbReference type="SAM" id="SignalP"/>
    </source>
</evidence>
<accession>C9S7E4</accession>
<dbReference type="PANTHER" id="PTHR34618">
    <property type="entry name" value="SURFACE PROTEIN MAS1, PUTATIVE-RELATED"/>
    <property type="match status" value="1"/>
</dbReference>
<sequence>MRSQTFLIAALAVTANAHGMVKSIEGANGVSMPGLSVADGTPRDCSSNGCGSQADTAIIRDREISSGEVGPLGRTQGNGPIKAETMIANFMGGGTAPKNNGAASSVGQEDNIPQNQQGARGGRNNNNKRAKNWVSRQLGGLFGGGGNAVDGPPETMVAASAGQGASSGLPTASDKRCCHHDLPPDQPGRCWSADGPILTAPLAALTPPLSSLPRLALTFPACPLATRACLWPPTLSSPSWFRCPLA</sequence>